<evidence type="ECO:0000256" key="1">
    <source>
        <dbReference type="SAM" id="MobiDB-lite"/>
    </source>
</evidence>
<name>A0AAQ4F5D1_AMBAM</name>
<proteinExistence type="predicted"/>
<keyword evidence="3" id="KW-1185">Reference proteome</keyword>
<reference evidence="2 3" key="1">
    <citation type="journal article" date="2023" name="Arcadia Sci">
        <title>De novo assembly of a long-read Amblyomma americanum tick genome.</title>
        <authorList>
            <person name="Chou S."/>
            <person name="Poskanzer K.E."/>
            <person name="Rollins M."/>
            <person name="Thuy-Boun P.S."/>
        </authorList>
    </citation>
    <scope>NUCLEOTIDE SEQUENCE [LARGE SCALE GENOMIC DNA]</scope>
    <source>
        <strain evidence="2">F_SG_1</strain>
        <tissue evidence="2">Salivary glands</tissue>
    </source>
</reference>
<evidence type="ECO:0000313" key="2">
    <source>
        <dbReference type="EMBL" id="KAK8782309.1"/>
    </source>
</evidence>
<dbReference type="EMBL" id="JARKHS020006827">
    <property type="protein sequence ID" value="KAK8782309.1"/>
    <property type="molecule type" value="Genomic_DNA"/>
</dbReference>
<sequence length="105" mass="11876">MKDHEMALLNEPDVTTRRGNSVARDTTPDLSGLSGTLDVSWRSEEVDLKSDHSVIGITIRGSRYRAVLGTARITDWDKMRKFTQEQEEVSEEESGQAETQQTYTE</sequence>
<protein>
    <submittedName>
        <fullName evidence="2">Uncharacterized protein</fullName>
    </submittedName>
</protein>
<dbReference type="AlphaFoldDB" id="A0AAQ4F5D1"/>
<accession>A0AAQ4F5D1</accession>
<organism evidence="2 3">
    <name type="scientific">Amblyomma americanum</name>
    <name type="common">Lone star tick</name>
    <dbReference type="NCBI Taxonomy" id="6943"/>
    <lineage>
        <taxon>Eukaryota</taxon>
        <taxon>Metazoa</taxon>
        <taxon>Ecdysozoa</taxon>
        <taxon>Arthropoda</taxon>
        <taxon>Chelicerata</taxon>
        <taxon>Arachnida</taxon>
        <taxon>Acari</taxon>
        <taxon>Parasitiformes</taxon>
        <taxon>Ixodida</taxon>
        <taxon>Ixodoidea</taxon>
        <taxon>Ixodidae</taxon>
        <taxon>Amblyomminae</taxon>
        <taxon>Amblyomma</taxon>
    </lineage>
</organism>
<gene>
    <name evidence="2" type="ORF">V5799_016352</name>
</gene>
<evidence type="ECO:0000313" key="3">
    <source>
        <dbReference type="Proteomes" id="UP001321473"/>
    </source>
</evidence>
<dbReference type="Proteomes" id="UP001321473">
    <property type="component" value="Unassembled WGS sequence"/>
</dbReference>
<comment type="caution">
    <text evidence="2">The sequence shown here is derived from an EMBL/GenBank/DDBJ whole genome shotgun (WGS) entry which is preliminary data.</text>
</comment>
<feature type="region of interest" description="Disordered" evidence="1">
    <location>
        <begin position="1"/>
        <end position="33"/>
    </location>
</feature>
<feature type="compositionally biased region" description="Acidic residues" evidence="1">
    <location>
        <begin position="85"/>
        <end position="95"/>
    </location>
</feature>
<feature type="region of interest" description="Disordered" evidence="1">
    <location>
        <begin position="82"/>
        <end position="105"/>
    </location>
</feature>